<dbReference type="EnsemblProtists" id="EOD39801">
    <property type="protein sequence ID" value="EOD39801"/>
    <property type="gene ID" value="EMIHUDRAFT_223338"/>
</dbReference>
<organism evidence="1 2">
    <name type="scientific">Emiliania huxleyi (strain CCMP1516)</name>
    <dbReference type="NCBI Taxonomy" id="280463"/>
    <lineage>
        <taxon>Eukaryota</taxon>
        <taxon>Haptista</taxon>
        <taxon>Haptophyta</taxon>
        <taxon>Prymnesiophyceae</taxon>
        <taxon>Isochrysidales</taxon>
        <taxon>Noelaerhabdaceae</taxon>
        <taxon>Emiliania</taxon>
    </lineage>
</organism>
<reference evidence="2" key="1">
    <citation type="journal article" date="2013" name="Nature">
        <title>Pan genome of the phytoplankton Emiliania underpins its global distribution.</title>
        <authorList>
            <person name="Read B.A."/>
            <person name="Kegel J."/>
            <person name="Klute M.J."/>
            <person name="Kuo A."/>
            <person name="Lefebvre S.C."/>
            <person name="Maumus F."/>
            <person name="Mayer C."/>
            <person name="Miller J."/>
            <person name="Monier A."/>
            <person name="Salamov A."/>
            <person name="Young J."/>
            <person name="Aguilar M."/>
            <person name="Claverie J.M."/>
            <person name="Frickenhaus S."/>
            <person name="Gonzalez K."/>
            <person name="Herman E.K."/>
            <person name="Lin Y.C."/>
            <person name="Napier J."/>
            <person name="Ogata H."/>
            <person name="Sarno A.F."/>
            <person name="Shmutz J."/>
            <person name="Schroeder D."/>
            <person name="de Vargas C."/>
            <person name="Verret F."/>
            <person name="von Dassow P."/>
            <person name="Valentin K."/>
            <person name="Van de Peer Y."/>
            <person name="Wheeler G."/>
            <person name="Dacks J.B."/>
            <person name="Delwiche C.F."/>
            <person name="Dyhrman S.T."/>
            <person name="Glockner G."/>
            <person name="John U."/>
            <person name="Richards T."/>
            <person name="Worden A.Z."/>
            <person name="Zhang X."/>
            <person name="Grigoriev I.V."/>
            <person name="Allen A.E."/>
            <person name="Bidle K."/>
            <person name="Borodovsky M."/>
            <person name="Bowler C."/>
            <person name="Brownlee C."/>
            <person name="Cock J.M."/>
            <person name="Elias M."/>
            <person name="Gladyshev V.N."/>
            <person name="Groth M."/>
            <person name="Guda C."/>
            <person name="Hadaegh A."/>
            <person name="Iglesias-Rodriguez M.D."/>
            <person name="Jenkins J."/>
            <person name="Jones B.M."/>
            <person name="Lawson T."/>
            <person name="Leese F."/>
            <person name="Lindquist E."/>
            <person name="Lobanov A."/>
            <person name="Lomsadze A."/>
            <person name="Malik S.B."/>
            <person name="Marsh M.E."/>
            <person name="Mackinder L."/>
            <person name="Mock T."/>
            <person name="Mueller-Roeber B."/>
            <person name="Pagarete A."/>
            <person name="Parker M."/>
            <person name="Probert I."/>
            <person name="Quesneville H."/>
            <person name="Raines C."/>
            <person name="Rensing S.A."/>
            <person name="Riano-Pachon D.M."/>
            <person name="Richier S."/>
            <person name="Rokitta S."/>
            <person name="Shiraiwa Y."/>
            <person name="Soanes D.M."/>
            <person name="van der Giezen M."/>
            <person name="Wahlund T.M."/>
            <person name="Williams B."/>
            <person name="Wilson W."/>
            <person name="Wolfe G."/>
            <person name="Wurch L.L."/>
        </authorList>
    </citation>
    <scope>NUCLEOTIDE SEQUENCE</scope>
</reference>
<dbReference type="PaxDb" id="2903-EOD39801"/>
<dbReference type="RefSeq" id="XP_005792230.1">
    <property type="nucleotide sequence ID" value="XM_005792173.1"/>
</dbReference>
<evidence type="ECO:0000313" key="2">
    <source>
        <dbReference type="Proteomes" id="UP000013827"/>
    </source>
</evidence>
<proteinExistence type="predicted"/>
<dbReference type="KEGG" id="ehx:EMIHUDRAFT_223338"/>
<protein>
    <submittedName>
        <fullName evidence="1">Uncharacterized protein</fullName>
    </submittedName>
</protein>
<dbReference type="HOGENOM" id="CLU_1974677_0_0_1"/>
<dbReference type="GeneID" id="17285072"/>
<dbReference type="AlphaFoldDB" id="A0A0D3KVL6"/>
<name>A0A0D3KVL6_EMIH1</name>
<keyword evidence="2" id="KW-1185">Reference proteome</keyword>
<reference evidence="1" key="2">
    <citation type="submission" date="2024-10" db="UniProtKB">
        <authorList>
            <consortium name="EnsemblProtists"/>
        </authorList>
    </citation>
    <scope>IDENTIFICATION</scope>
</reference>
<dbReference type="Proteomes" id="UP000013827">
    <property type="component" value="Unassembled WGS sequence"/>
</dbReference>
<sequence>MLLLPAVAGSGPDAAPTALVLYDGGALASYDLGGTANRGARLAAELAVAPLVAMLLLWADFRTEYPRGSRSSLLGELPFTDLRADSPPATVEAASVSASFALAGDASQRGALPAGHGELYDGLVTRS</sequence>
<accession>A0A0D3KVL6</accession>
<evidence type="ECO:0000313" key="1">
    <source>
        <dbReference type="EnsemblProtists" id="EOD39801"/>
    </source>
</evidence>